<sequence>MPKTRLAALALAGCALLPAAAWSQSVGGAVPDYQPPPPAQAPARNSEVMQKAAKAGDGAAAFGSQADLVGRFASAYAANGKPKLALYWNRQLSETLNEWYSDTRIVSRTESNSTMSGEINLDKQGSTQNTIEIQRRIQDRRRGQVSESFEWEFQDGFLAPFLEAGATILDRAAIVRFTGADMQTTNENLVEVRALQGKADFLLEILVAPNWQSSTGYELRTRILEVKTGRIVAMVNSKNLKEWNPEKQVVATDRGFVEADEDDESFGPQGEDKYRATATGFEKKRKPPKLAKISQNLAYNTMNGLMRQWK</sequence>
<protein>
    <submittedName>
        <fullName evidence="3">Uncharacterized protein</fullName>
    </submittedName>
</protein>
<keyword evidence="2" id="KW-0732">Signal</keyword>
<dbReference type="EMBL" id="LWQU01000152">
    <property type="protein sequence ID" value="OAN48988.1"/>
    <property type="molecule type" value="Genomic_DNA"/>
</dbReference>
<dbReference type="OrthoDB" id="6848942at2"/>
<comment type="caution">
    <text evidence="3">The sequence shown here is derived from an EMBL/GenBank/DDBJ whole genome shotgun (WGS) entry which is preliminary data.</text>
</comment>
<feature type="signal peptide" evidence="2">
    <location>
        <begin position="1"/>
        <end position="23"/>
    </location>
</feature>
<evidence type="ECO:0000313" key="3">
    <source>
        <dbReference type="EMBL" id="OAN48988.1"/>
    </source>
</evidence>
<evidence type="ECO:0000256" key="1">
    <source>
        <dbReference type="SAM" id="MobiDB-lite"/>
    </source>
</evidence>
<keyword evidence="4" id="KW-1185">Reference proteome</keyword>
<gene>
    <name evidence="3" type="ORF">A6A05_03105</name>
</gene>
<dbReference type="AlphaFoldDB" id="A0A178MLJ6"/>
<name>A0A178MLJ6_9PROT</name>
<feature type="chain" id="PRO_5008092044" evidence="2">
    <location>
        <begin position="24"/>
        <end position="310"/>
    </location>
</feature>
<dbReference type="STRING" id="1437059.A6A05_03105"/>
<dbReference type="RefSeq" id="WP_068502213.1">
    <property type="nucleotide sequence ID" value="NZ_LWQU01000152.1"/>
</dbReference>
<evidence type="ECO:0000256" key="2">
    <source>
        <dbReference type="SAM" id="SignalP"/>
    </source>
</evidence>
<accession>A0A178MLJ6</accession>
<reference evidence="3 4" key="1">
    <citation type="submission" date="2016-04" db="EMBL/GenBank/DDBJ databases">
        <title>Draft genome sequence of freshwater magnetotactic bacteria Magnetospirillum marisnigri SP-1 and Magnetospirillum moscoviense BB-1.</title>
        <authorList>
            <person name="Koziaeva V."/>
            <person name="Dziuba M.V."/>
            <person name="Ivanov T.M."/>
            <person name="Kuznetsov B."/>
            <person name="Grouzdev D.S."/>
        </authorList>
    </citation>
    <scope>NUCLEOTIDE SEQUENCE [LARGE SCALE GENOMIC DNA]</scope>
    <source>
        <strain evidence="3 4">BB-1</strain>
    </source>
</reference>
<proteinExistence type="predicted"/>
<evidence type="ECO:0000313" key="4">
    <source>
        <dbReference type="Proteomes" id="UP000078543"/>
    </source>
</evidence>
<feature type="region of interest" description="Disordered" evidence="1">
    <location>
        <begin position="260"/>
        <end position="287"/>
    </location>
</feature>
<organism evidence="3 4">
    <name type="scientific">Magnetospirillum moscoviense</name>
    <dbReference type="NCBI Taxonomy" id="1437059"/>
    <lineage>
        <taxon>Bacteria</taxon>
        <taxon>Pseudomonadati</taxon>
        <taxon>Pseudomonadota</taxon>
        <taxon>Alphaproteobacteria</taxon>
        <taxon>Rhodospirillales</taxon>
        <taxon>Rhodospirillaceae</taxon>
        <taxon>Magnetospirillum</taxon>
    </lineage>
</organism>
<dbReference type="Proteomes" id="UP000078543">
    <property type="component" value="Unassembled WGS sequence"/>
</dbReference>